<dbReference type="AlphaFoldDB" id="A0AAV3RTY6"/>
<reference evidence="2 3" key="1">
    <citation type="submission" date="2024-01" db="EMBL/GenBank/DDBJ databases">
        <title>The complete chloroplast genome sequence of Lithospermum erythrorhizon: insights into the phylogenetic relationship among Boraginaceae species and the maternal lineages of purple gromwells.</title>
        <authorList>
            <person name="Okada T."/>
            <person name="Watanabe K."/>
        </authorList>
    </citation>
    <scope>NUCLEOTIDE SEQUENCE [LARGE SCALE GENOMIC DNA]</scope>
</reference>
<dbReference type="SUPFAM" id="SSF50729">
    <property type="entry name" value="PH domain-like"/>
    <property type="match status" value="1"/>
</dbReference>
<sequence length="381" mass="42006">MQRSHFLGWQKSAAHYLQNIDEDPSIASLPQPKTPSEPLEFLSRSWSLSANEVSKAIAQKQKECTFDNNPNVIPQTVITTQQLSDKVMNPISGRRHGAIGRWFHHKDAGNMSMKKKDKARIENAHTHAALSVAGVAAGLAATLAAENSEDSGSKISMALASATELLACHCIELAESSGADHDRVLSTIRSAIDIHSASDLVTLTAAAATALRAEAALKARFAKESKRNGAITPCDKSMIETPTAVGFHNELTQKDPPFEGELLQQTEKGVRWKHASVYINKKSQVIMKLKSKNVGGAFSKKNKCVVYEVCDQTETPSFEKEMENPEVYFRVKTAQGHLEFKCNNKDQQQKWIDGIQNLLMRTYGIVQAERSQKLFTTTKSL</sequence>
<comment type="caution">
    <text evidence="2">The sequence shown here is derived from an EMBL/GenBank/DDBJ whole genome shotgun (WGS) entry which is preliminary data.</text>
</comment>
<evidence type="ECO:0000313" key="3">
    <source>
        <dbReference type="Proteomes" id="UP001454036"/>
    </source>
</evidence>
<dbReference type="PANTHER" id="PTHR31351:SF24">
    <property type="entry name" value="VAN3-BINDING PROTEIN-LIKE"/>
    <property type="match status" value="1"/>
</dbReference>
<keyword evidence="3" id="KW-1185">Reference proteome</keyword>
<name>A0AAV3RTY6_LITER</name>
<organism evidence="2 3">
    <name type="scientific">Lithospermum erythrorhizon</name>
    <name type="common">Purple gromwell</name>
    <name type="synonym">Lithospermum officinale var. erythrorhizon</name>
    <dbReference type="NCBI Taxonomy" id="34254"/>
    <lineage>
        <taxon>Eukaryota</taxon>
        <taxon>Viridiplantae</taxon>
        <taxon>Streptophyta</taxon>
        <taxon>Embryophyta</taxon>
        <taxon>Tracheophyta</taxon>
        <taxon>Spermatophyta</taxon>
        <taxon>Magnoliopsida</taxon>
        <taxon>eudicotyledons</taxon>
        <taxon>Gunneridae</taxon>
        <taxon>Pentapetalae</taxon>
        <taxon>asterids</taxon>
        <taxon>lamiids</taxon>
        <taxon>Boraginales</taxon>
        <taxon>Boraginaceae</taxon>
        <taxon>Boraginoideae</taxon>
        <taxon>Lithospermeae</taxon>
        <taxon>Lithospermum</taxon>
    </lineage>
</organism>
<dbReference type="PANTHER" id="PTHR31351">
    <property type="entry name" value="EXPRESSED PROTEIN"/>
    <property type="match status" value="1"/>
</dbReference>
<dbReference type="GO" id="GO:0010087">
    <property type="term" value="P:phloem or xylem histogenesis"/>
    <property type="evidence" value="ECO:0007669"/>
    <property type="project" value="TreeGrafter"/>
</dbReference>
<dbReference type="GO" id="GO:0010305">
    <property type="term" value="P:leaf vascular tissue pattern formation"/>
    <property type="evidence" value="ECO:0007669"/>
    <property type="project" value="TreeGrafter"/>
</dbReference>
<dbReference type="Pfam" id="PF08458">
    <property type="entry name" value="PH_2"/>
    <property type="match status" value="1"/>
</dbReference>
<dbReference type="EMBL" id="BAABME010011961">
    <property type="protein sequence ID" value="GAA0184523.1"/>
    <property type="molecule type" value="Genomic_DNA"/>
</dbReference>
<dbReference type="InterPro" id="IPR040269">
    <property type="entry name" value="VAB"/>
</dbReference>
<feature type="domain" description="PH" evidence="1">
    <location>
        <begin position="255"/>
        <end position="360"/>
    </location>
</feature>
<dbReference type="InterPro" id="IPR001849">
    <property type="entry name" value="PH_domain"/>
</dbReference>
<dbReference type="PROSITE" id="PS50003">
    <property type="entry name" value="PH_DOMAIN"/>
    <property type="match status" value="1"/>
</dbReference>
<dbReference type="Pfam" id="PF05703">
    <property type="entry name" value="Auxin_canalis"/>
    <property type="match status" value="2"/>
</dbReference>
<dbReference type="Proteomes" id="UP001454036">
    <property type="component" value="Unassembled WGS sequence"/>
</dbReference>
<evidence type="ECO:0000259" key="1">
    <source>
        <dbReference type="PROSITE" id="PS50003"/>
    </source>
</evidence>
<accession>A0AAV3RTY6</accession>
<evidence type="ECO:0000313" key="2">
    <source>
        <dbReference type="EMBL" id="GAA0184523.1"/>
    </source>
</evidence>
<dbReference type="InterPro" id="IPR008546">
    <property type="entry name" value="VAN3-bd-like_auxin_canal"/>
</dbReference>
<gene>
    <name evidence="2" type="ORF">LIER_31811</name>
</gene>
<proteinExistence type="predicted"/>
<protein>
    <recommendedName>
        <fullName evidence="1">PH domain-containing protein</fullName>
    </recommendedName>
</protein>
<dbReference type="InterPro" id="IPR013666">
    <property type="entry name" value="PH_pln"/>
</dbReference>
<dbReference type="GO" id="GO:0009734">
    <property type="term" value="P:auxin-activated signaling pathway"/>
    <property type="evidence" value="ECO:0007669"/>
    <property type="project" value="TreeGrafter"/>
</dbReference>